<dbReference type="EMBL" id="JADGIZ020000121">
    <property type="protein sequence ID" value="KAL2911339.1"/>
    <property type="molecule type" value="Genomic_DNA"/>
</dbReference>
<evidence type="ECO:0000256" key="1">
    <source>
        <dbReference type="ARBA" id="ARBA00009283"/>
    </source>
</evidence>
<dbReference type="Proteomes" id="UP001527925">
    <property type="component" value="Unassembled WGS sequence"/>
</dbReference>
<feature type="transmembrane region" description="Helical" evidence="5">
    <location>
        <begin position="976"/>
        <end position="998"/>
    </location>
</feature>
<comment type="similarity">
    <text evidence="1 3">Belongs to the GDA1/CD39 NTPase family.</text>
</comment>
<dbReference type="InterPro" id="IPR000407">
    <property type="entry name" value="GDA1_CD39_NTPase"/>
</dbReference>
<keyword evidence="2 3" id="KW-0378">Hydrolase</keyword>
<proteinExistence type="inferred from homology"/>
<dbReference type="PANTHER" id="PTHR11782:SF121">
    <property type="entry name" value="NUCLEOSIDE-DIPHOSPHATASE MIG-23"/>
    <property type="match status" value="1"/>
</dbReference>
<name>A0ABR4MVR2_9FUNG</name>
<feature type="region of interest" description="Disordered" evidence="4">
    <location>
        <begin position="402"/>
        <end position="421"/>
    </location>
</feature>
<keyword evidence="5" id="KW-0472">Membrane</keyword>
<keyword evidence="5" id="KW-1133">Transmembrane helix</keyword>
<dbReference type="Gene3D" id="3.30.420.150">
    <property type="entry name" value="Exopolyphosphatase. Domain 2"/>
    <property type="match status" value="1"/>
</dbReference>
<accession>A0ABR4MVR2</accession>
<evidence type="ECO:0000256" key="5">
    <source>
        <dbReference type="SAM" id="Phobius"/>
    </source>
</evidence>
<comment type="caution">
    <text evidence="6">The sequence shown here is derived from an EMBL/GenBank/DDBJ whole genome shotgun (WGS) entry which is preliminary data.</text>
</comment>
<dbReference type="PROSITE" id="PS01238">
    <property type="entry name" value="GDA1_CD39_NTPASE"/>
    <property type="match status" value="1"/>
</dbReference>
<evidence type="ECO:0000256" key="3">
    <source>
        <dbReference type="RuleBase" id="RU003833"/>
    </source>
</evidence>
<dbReference type="InterPro" id="IPR036691">
    <property type="entry name" value="Endo/exonu/phosph_ase_sf"/>
</dbReference>
<evidence type="ECO:0000313" key="6">
    <source>
        <dbReference type="EMBL" id="KAL2911339.1"/>
    </source>
</evidence>
<dbReference type="Gene3D" id="3.30.420.40">
    <property type="match status" value="1"/>
</dbReference>
<dbReference type="GO" id="GO:0004050">
    <property type="term" value="F:apyrase activity"/>
    <property type="evidence" value="ECO:0007669"/>
    <property type="project" value="UniProtKB-EC"/>
</dbReference>
<protein>
    <submittedName>
        <fullName evidence="6">Golgi apyrase</fullName>
        <ecNumber evidence="6">3.6.1.5</ecNumber>
    </submittedName>
</protein>
<dbReference type="Gene3D" id="3.60.10.10">
    <property type="entry name" value="Endonuclease/exonuclease/phosphatase"/>
    <property type="match status" value="1"/>
</dbReference>
<dbReference type="Pfam" id="PF01150">
    <property type="entry name" value="GDA1_CD39"/>
    <property type="match status" value="1"/>
</dbReference>
<sequence>MLWDRMHQFAETELGLFDVVAVQECFAFGTSRRSELVRLASKAGLGYHCACPVPGWLSLSVDGGLLILSRMPITATDFLRFPRGTHSDWWVSHTNVTPEPTHLAAGDASYEQDPPMDSPALQIRLAQLRAVSAFVAAKATAHASGGAAPLVLLVGDLNVNGRASRSDGMSHSEEYLAATEALSGKHGGSAAAMAVEDLAYTALGEHPVTTGTIGLAQQDPENKCLDYIIRLTPVGDAVLATTTSFSPHAPAASRSPHLAHTSLAVEAASLTRSRSASSFNASAPGPAAVPPSIATDAGASGRASIHIGVGGRSSPMPSAPPSASAPYWPSLAAWQPTHAQNEKVLWTHAWVSVNYWLCGAANSNLRLAALSLAVFVFVACVGSLAATDIFGRVGVGRKPAASQLPRVDTSHLPSGPSHAASDDAFDRRILSLGLGSPLVGSLPPEPSTPSRTPWAAHRHYAVIIDSGSSGSRVLLYSWKDPRAPLGQNAGASGRGLRPVLLEKADERGEHFMHSVSPGISSFGEDPEGLRRHLLPLMEYAASVIPQDRHSDTPIFLFATAGMRLLPDEHQRAILDQSCSLAASNFGFSIKDGCARHFRIISGELEGIFGWLTVNYLKGTLQSEAADPVKSGAAPTSALESSAKGPVSDLFGFLEMGGASAQIAFTPTSAMQQSHRDDLIPVKMRFLDGTERTYLVFVSTFLGFGSNQARRRFEESLLRKAITAVDSESDLPLQPTAQLSGVLDPCLPQGLVSNTSFHHPSLPPAVLHGSGSFDECIAALQPLLNKHMPCPEEPCLFNGVHAPIADFSNHHFLGVSEFWYTSFDVFELGGAYDYGKLLAAARDYCATPWTSLVSHHRETPYPHVDSIDRLQMQCFKSAWIMTVLHDGLGVPRSRSARQPTSPTDSEHIADLARDSQPSFESVNEISNFAISWTLGAILMYASSTIPLNSASSPAAGAAASSMFLSNDQLVDGSASHLFSPIAVGLGLAFAAVAILFVVARKHSRRAMVFDLGAMRTLWGDRDSGGSSPWFRFRSSALHQPV</sequence>
<organism evidence="6 7">
    <name type="scientific">Polyrhizophydium stewartii</name>
    <dbReference type="NCBI Taxonomy" id="2732419"/>
    <lineage>
        <taxon>Eukaryota</taxon>
        <taxon>Fungi</taxon>
        <taxon>Fungi incertae sedis</taxon>
        <taxon>Chytridiomycota</taxon>
        <taxon>Chytridiomycota incertae sedis</taxon>
        <taxon>Chytridiomycetes</taxon>
        <taxon>Rhizophydiales</taxon>
        <taxon>Rhizophydiales incertae sedis</taxon>
        <taxon>Polyrhizophydium</taxon>
    </lineage>
</organism>
<evidence type="ECO:0000256" key="2">
    <source>
        <dbReference type="ARBA" id="ARBA00022801"/>
    </source>
</evidence>
<keyword evidence="5" id="KW-0812">Transmembrane</keyword>
<dbReference type="PANTHER" id="PTHR11782">
    <property type="entry name" value="ADENOSINE/GUANOSINE DIPHOSPHATASE"/>
    <property type="match status" value="1"/>
</dbReference>
<keyword evidence="7" id="KW-1185">Reference proteome</keyword>
<dbReference type="SUPFAM" id="SSF56219">
    <property type="entry name" value="DNase I-like"/>
    <property type="match status" value="1"/>
</dbReference>
<evidence type="ECO:0000256" key="4">
    <source>
        <dbReference type="SAM" id="MobiDB-lite"/>
    </source>
</evidence>
<gene>
    <name evidence="6" type="primary">YND1</name>
    <name evidence="6" type="ORF">HK105_209203</name>
</gene>
<dbReference type="EC" id="3.6.1.5" evidence="6"/>
<evidence type="ECO:0000313" key="7">
    <source>
        <dbReference type="Proteomes" id="UP001527925"/>
    </source>
</evidence>
<reference evidence="6 7" key="1">
    <citation type="submission" date="2023-09" db="EMBL/GenBank/DDBJ databases">
        <title>Pangenome analysis of Batrachochytrium dendrobatidis and related Chytrids.</title>
        <authorList>
            <person name="Yacoub M.N."/>
            <person name="Stajich J.E."/>
            <person name="James T.Y."/>
        </authorList>
    </citation>
    <scope>NUCLEOTIDE SEQUENCE [LARGE SCALE GENOMIC DNA]</scope>
    <source>
        <strain evidence="6 7">JEL0888</strain>
    </source>
</reference>